<feature type="compositionally biased region" description="Low complexity" evidence="1">
    <location>
        <begin position="165"/>
        <end position="175"/>
    </location>
</feature>
<keyword evidence="3" id="KW-1185">Reference proteome</keyword>
<reference evidence="3" key="1">
    <citation type="journal article" date="2014" name="Proc. Natl. Acad. Sci. U.S.A.">
        <title>Extensive sampling of basidiomycete genomes demonstrates inadequacy of the white-rot/brown-rot paradigm for wood decay fungi.</title>
        <authorList>
            <person name="Riley R."/>
            <person name="Salamov A.A."/>
            <person name="Brown D.W."/>
            <person name="Nagy L.G."/>
            <person name="Floudas D."/>
            <person name="Held B.W."/>
            <person name="Levasseur A."/>
            <person name="Lombard V."/>
            <person name="Morin E."/>
            <person name="Otillar R."/>
            <person name="Lindquist E.A."/>
            <person name="Sun H."/>
            <person name="LaButti K.M."/>
            <person name="Schmutz J."/>
            <person name="Jabbour D."/>
            <person name="Luo H."/>
            <person name="Baker S.E."/>
            <person name="Pisabarro A.G."/>
            <person name="Walton J.D."/>
            <person name="Blanchette R.A."/>
            <person name="Henrissat B."/>
            <person name="Martin F."/>
            <person name="Cullen D."/>
            <person name="Hibbett D.S."/>
            <person name="Grigoriev I.V."/>
        </authorList>
    </citation>
    <scope>NUCLEOTIDE SEQUENCE [LARGE SCALE GENOMIC DNA]</scope>
    <source>
        <strain evidence="3">CBS 339.88</strain>
    </source>
</reference>
<feature type="compositionally biased region" description="Polar residues" evidence="1">
    <location>
        <begin position="18"/>
        <end position="43"/>
    </location>
</feature>
<accession>A0A067SJP4</accession>
<dbReference type="Proteomes" id="UP000027222">
    <property type="component" value="Unassembled WGS sequence"/>
</dbReference>
<gene>
    <name evidence="2" type="ORF">GALMADRAFT_144246</name>
</gene>
<dbReference type="HOGENOM" id="CLU_990598_0_0_1"/>
<proteinExistence type="predicted"/>
<sequence length="281" mass="29603">MRDVGRKWEENEGRNHQHLTTPRHSALPTSRQAHPAPASSSGPTLAAMSPQEHATGGKYTRGGEGDHQRHSVTPDPTAPALTPRHVNSTDHLRRLSRPVMWAGNGGNEGKSPAPYSASALPTSQQAHPASASTSGLAFAATSQQEKRRGGGVTSASGPYGAPALSSHPPSAMAVAPVPSRPWVADHIGVGRVYGAGQRLDSTPTLTGNPPCRCRGYEEANETASTAPDDERDPTSVRKPTAPVLGNRDTTTSLQRPLPPSQRCLQRRRGSLSTSAQPTMPV</sequence>
<evidence type="ECO:0000313" key="2">
    <source>
        <dbReference type="EMBL" id="KDR71185.1"/>
    </source>
</evidence>
<name>A0A067SJP4_GALM3</name>
<dbReference type="EMBL" id="KL142394">
    <property type="protein sequence ID" value="KDR71185.1"/>
    <property type="molecule type" value="Genomic_DNA"/>
</dbReference>
<feature type="compositionally biased region" description="Polar residues" evidence="1">
    <location>
        <begin position="119"/>
        <end position="143"/>
    </location>
</feature>
<feature type="region of interest" description="Disordered" evidence="1">
    <location>
        <begin position="197"/>
        <end position="281"/>
    </location>
</feature>
<evidence type="ECO:0000256" key="1">
    <source>
        <dbReference type="SAM" id="MobiDB-lite"/>
    </source>
</evidence>
<organism evidence="2 3">
    <name type="scientific">Galerina marginata (strain CBS 339.88)</name>
    <dbReference type="NCBI Taxonomy" id="685588"/>
    <lineage>
        <taxon>Eukaryota</taxon>
        <taxon>Fungi</taxon>
        <taxon>Dikarya</taxon>
        <taxon>Basidiomycota</taxon>
        <taxon>Agaricomycotina</taxon>
        <taxon>Agaricomycetes</taxon>
        <taxon>Agaricomycetidae</taxon>
        <taxon>Agaricales</taxon>
        <taxon>Agaricineae</taxon>
        <taxon>Strophariaceae</taxon>
        <taxon>Galerina</taxon>
    </lineage>
</organism>
<evidence type="ECO:0000313" key="3">
    <source>
        <dbReference type="Proteomes" id="UP000027222"/>
    </source>
</evidence>
<feature type="region of interest" description="Disordered" evidence="1">
    <location>
        <begin position="1"/>
        <end position="175"/>
    </location>
</feature>
<dbReference type="AlphaFoldDB" id="A0A067SJP4"/>
<feature type="compositionally biased region" description="Polar residues" evidence="1">
    <location>
        <begin position="270"/>
        <end position="281"/>
    </location>
</feature>
<protein>
    <submittedName>
        <fullName evidence="2">Uncharacterized protein</fullName>
    </submittedName>
</protein>
<feature type="compositionally biased region" description="Basic and acidic residues" evidence="1">
    <location>
        <begin position="1"/>
        <end position="15"/>
    </location>
</feature>